<organism evidence="19 20">
    <name type="scientific">Paraglomus brasilianum</name>
    <dbReference type="NCBI Taxonomy" id="144538"/>
    <lineage>
        <taxon>Eukaryota</taxon>
        <taxon>Fungi</taxon>
        <taxon>Fungi incertae sedis</taxon>
        <taxon>Mucoromycota</taxon>
        <taxon>Glomeromycotina</taxon>
        <taxon>Glomeromycetes</taxon>
        <taxon>Paraglomerales</taxon>
        <taxon>Paraglomeraceae</taxon>
        <taxon>Paraglomus</taxon>
    </lineage>
</organism>
<evidence type="ECO:0000256" key="13">
    <source>
        <dbReference type="ARBA" id="ARBA00023065"/>
    </source>
</evidence>
<feature type="transmembrane region" description="Helical" evidence="17">
    <location>
        <begin position="438"/>
        <end position="465"/>
    </location>
</feature>
<dbReference type="GO" id="GO:0005774">
    <property type="term" value="C:vacuolar membrane"/>
    <property type="evidence" value="ECO:0007669"/>
    <property type="project" value="UniProtKB-SubCell"/>
</dbReference>
<dbReference type="Proteomes" id="UP000789739">
    <property type="component" value="Unassembled WGS sequence"/>
</dbReference>
<name>A0A9N9CP61_9GLOM</name>
<reference evidence="19" key="1">
    <citation type="submission" date="2021-06" db="EMBL/GenBank/DDBJ databases">
        <authorList>
            <person name="Kallberg Y."/>
            <person name="Tangrot J."/>
            <person name="Rosling A."/>
        </authorList>
    </citation>
    <scope>NUCLEOTIDE SEQUENCE</scope>
    <source>
        <strain evidence="19">BR232B</strain>
    </source>
</reference>
<dbReference type="SMART" id="SM00831">
    <property type="entry name" value="Cation_ATPase_N"/>
    <property type="match status" value="1"/>
</dbReference>
<feature type="transmembrane region" description="Helical" evidence="17">
    <location>
        <begin position="398"/>
        <end position="418"/>
    </location>
</feature>
<feature type="transmembrane region" description="Helical" evidence="17">
    <location>
        <begin position="196"/>
        <end position="214"/>
    </location>
</feature>
<dbReference type="AlphaFoldDB" id="A0A9N9CP61"/>
<dbReference type="Pfam" id="PF00122">
    <property type="entry name" value="E1-E2_ATPase"/>
    <property type="match status" value="1"/>
</dbReference>
<keyword evidence="9 17" id="KW-0067">ATP-binding</keyword>
<comment type="caution">
    <text evidence="17">Lacks conserved residue(s) required for the propagation of feature annotation.</text>
</comment>
<keyword evidence="3" id="KW-0926">Vacuole</keyword>
<dbReference type="CDD" id="cd02081">
    <property type="entry name" value="P-type_ATPase_Ca_PMCA-like"/>
    <property type="match status" value="1"/>
</dbReference>
<evidence type="ECO:0000256" key="11">
    <source>
        <dbReference type="ARBA" id="ARBA00022967"/>
    </source>
</evidence>
<comment type="similarity">
    <text evidence="15 17">Belongs to the cation transport ATPase (P-type) (TC 3.A.3) family.</text>
</comment>
<dbReference type="InterPro" id="IPR018303">
    <property type="entry name" value="ATPase_P-typ_P_site"/>
</dbReference>
<evidence type="ECO:0000256" key="5">
    <source>
        <dbReference type="ARBA" id="ARBA00022692"/>
    </source>
</evidence>
<dbReference type="GO" id="GO:0005524">
    <property type="term" value="F:ATP binding"/>
    <property type="evidence" value="ECO:0007669"/>
    <property type="project" value="UniProtKB-KW"/>
</dbReference>
<evidence type="ECO:0000256" key="16">
    <source>
        <dbReference type="ARBA" id="ARBA00048694"/>
    </source>
</evidence>
<dbReference type="GO" id="GO:0016887">
    <property type="term" value="F:ATP hydrolysis activity"/>
    <property type="evidence" value="ECO:0007669"/>
    <property type="project" value="InterPro"/>
</dbReference>
<dbReference type="SFLD" id="SFLDS00003">
    <property type="entry name" value="Haloacid_Dehalogenase"/>
    <property type="match status" value="1"/>
</dbReference>
<evidence type="ECO:0000256" key="3">
    <source>
        <dbReference type="ARBA" id="ARBA00022554"/>
    </source>
</evidence>
<accession>A0A9N9CP61</accession>
<dbReference type="PANTHER" id="PTHR24093">
    <property type="entry name" value="CATION TRANSPORTING ATPASE"/>
    <property type="match status" value="1"/>
</dbReference>
<keyword evidence="5 17" id="KW-0812">Transmembrane</keyword>
<feature type="transmembrane region" description="Helical" evidence="17">
    <location>
        <begin position="234"/>
        <end position="253"/>
    </location>
</feature>
<dbReference type="FunFam" id="2.70.150.10:FF:000028">
    <property type="entry name" value="Calcium-transporting ATPase"/>
    <property type="match status" value="1"/>
</dbReference>
<feature type="transmembrane region" description="Helical" evidence="17">
    <location>
        <begin position="1040"/>
        <end position="1059"/>
    </location>
</feature>
<dbReference type="Pfam" id="PF13246">
    <property type="entry name" value="Cation_ATPase"/>
    <property type="match status" value="1"/>
</dbReference>
<evidence type="ECO:0000256" key="9">
    <source>
        <dbReference type="ARBA" id="ARBA00022840"/>
    </source>
</evidence>
<dbReference type="OrthoDB" id="3352408at2759"/>
<dbReference type="InterPro" id="IPR023214">
    <property type="entry name" value="HAD_sf"/>
</dbReference>
<evidence type="ECO:0000259" key="18">
    <source>
        <dbReference type="SMART" id="SM00831"/>
    </source>
</evidence>
<dbReference type="InterPro" id="IPR023298">
    <property type="entry name" value="ATPase_P-typ_TM_dom_sf"/>
</dbReference>
<comment type="subcellular location">
    <subcellularLocation>
        <location evidence="17">Membrane</location>
        <topology evidence="17">Multi-pass membrane protein</topology>
    </subcellularLocation>
    <subcellularLocation>
        <location evidence="1">Vacuole membrane</location>
        <topology evidence="1">Multi-pass membrane protein</topology>
    </subcellularLocation>
</comment>
<dbReference type="FunFam" id="3.40.50.1000:FF:000018">
    <property type="entry name" value="Calcium-transporting ATPase"/>
    <property type="match status" value="1"/>
</dbReference>
<feature type="transmembrane region" description="Helical" evidence="17">
    <location>
        <begin position="895"/>
        <end position="915"/>
    </location>
</feature>
<keyword evidence="14 17" id="KW-0472">Membrane</keyword>
<evidence type="ECO:0000256" key="1">
    <source>
        <dbReference type="ARBA" id="ARBA00004128"/>
    </source>
</evidence>
<dbReference type="PROSITE" id="PS00154">
    <property type="entry name" value="ATPASE_E1_E2"/>
    <property type="match status" value="1"/>
</dbReference>
<dbReference type="InterPro" id="IPR001757">
    <property type="entry name" value="P_typ_ATPase"/>
</dbReference>
<dbReference type="NCBIfam" id="TIGR01494">
    <property type="entry name" value="ATPase_P-type"/>
    <property type="match status" value="2"/>
</dbReference>
<dbReference type="SUPFAM" id="SSF81660">
    <property type="entry name" value="Metal cation-transporting ATPase, ATP-binding domain N"/>
    <property type="match status" value="1"/>
</dbReference>
<dbReference type="InterPro" id="IPR006068">
    <property type="entry name" value="ATPase_P-typ_cation-transptr_C"/>
</dbReference>
<dbReference type="SFLD" id="SFLDF00027">
    <property type="entry name" value="p-type_atpase"/>
    <property type="match status" value="1"/>
</dbReference>
<comment type="caution">
    <text evidence="19">The sequence shown here is derived from an EMBL/GenBank/DDBJ whole genome shotgun (WGS) entry which is preliminary data.</text>
</comment>
<gene>
    <name evidence="19" type="ORF">PBRASI_LOCUS8144</name>
</gene>
<evidence type="ECO:0000256" key="8">
    <source>
        <dbReference type="ARBA" id="ARBA00022837"/>
    </source>
</evidence>
<dbReference type="GO" id="GO:0005886">
    <property type="term" value="C:plasma membrane"/>
    <property type="evidence" value="ECO:0007669"/>
    <property type="project" value="TreeGrafter"/>
</dbReference>
<dbReference type="Gene3D" id="3.40.50.1000">
    <property type="entry name" value="HAD superfamily/HAD-like"/>
    <property type="match status" value="1"/>
</dbReference>
<dbReference type="InterPro" id="IPR008250">
    <property type="entry name" value="ATPase_P-typ_transduc_dom_A_sf"/>
</dbReference>
<keyword evidence="6" id="KW-0479">Metal-binding</keyword>
<evidence type="ECO:0000256" key="15">
    <source>
        <dbReference type="ARBA" id="ARBA00038148"/>
    </source>
</evidence>
<dbReference type="InterPro" id="IPR006408">
    <property type="entry name" value="P-type_ATPase_IIB"/>
</dbReference>
<dbReference type="PANTHER" id="PTHR24093:SF369">
    <property type="entry name" value="CALCIUM-TRANSPORTING ATPASE"/>
    <property type="match status" value="1"/>
</dbReference>
<dbReference type="Gene3D" id="2.70.150.10">
    <property type="entry name" value="Calcium-transporting ATPase, cytoplasmic transduction domain A"/>
    <property type="match status" value="1"/>
</dbReference>
<dbReference type="PRINTS" id="PR00120">
    <property type="entry name" value="HATPASE"/>
</dbReference>
<dbReference type="EMBL" id="CAJVPI010001393">
    <property type="protein sequence ID" value="CAG8610590.1"/>
    <property type="molecule type" value="Genomic_DNA"/>
</dbReference>
<keyword evidence="8 17" id="KW-0106">Calcium</keyword>
<feature type="domain" description="Cation-transporting P-type ATPase N-terminal" evidence="18">
    <location>
        <begin position="108"/>
        <end position="212"/>
    </location>
</feature>
<keyword evidence="2 17" id="KW-0813">Transport</keyword>
<dbReference type="SUPFAM" id="SSF56784">
    <property type="entry name" value="HAD-like"/>
    <property type="match status" value="1"/>
</dbReference>
<keyword evidence="20" id="KW-1185">Reference proteome</keyword>
<dbReference type="InterPro" id="IPR059000">
    <property type="entry name" value="ATPase_P-type_domA"/>
</dbReference>
<dbReference type="InterPro" id="IPR023299">
    <property type="entry name" value="ATPase_P-typ_cyto_dom_N"/>
</dbReference>
<dbReference type="FunFam" id="1.20.1110.10:FF:000039">
    <property type="entry name" value="Calcium-transporting ATPase"/>
    <property type="match status" value="1"/>
</dbReference>
<keyword evidence="7 17" id="KW-0547">Nucleotide-binding</keyword>
<dbReference type="SUPFAM" id="SSF81653">
    <property type="entry name" value="Calcium ATPase, transduction domain A"/>
    <property type="match status" value="1"/>
</dbReference>
<evidence type="ECO:0000313" key="19">
    <source>
        <dbReference type="EMBL" id="CAG8610590.1"/>
    </source>
</evidence>
<evidence type="ECO:0000256" key="4">
    <source>
        <dbReference type="ARBA" id="ARBA00022568"/>
    </source>
</evidence>
<dbReference type="GO" id="GO:0046872">
    <property type="term" value="F:metal ion binding"/>
    <property type="evidence" value="ECO:0007669"/>
    <property type="project" value="UniProtKB-KW"/>
</dbReference>
<keyword evidence="11" id="KW-1278">Translocase</keyword>
<evidence type="ECO:0000256" key="17">
    <source>
        <dbReference type="RuleBase" id="RU361146"/>
    </source>
</evidence>
<keyword evidence="4 17" id="KW-0109">Calcium transport</keyword>
<dbReference type="NCBIfam" id="TIGR01517">
    <property type="entry name" value="ATPase-IIB_Ca"/>
    <property type="match status" value="1"/>
</dbReference>
<comment type="catalytic activity">
    <reaction evidence="16 17">
        <text>Ca(2+)(in) + ATP + H2O = Ca(2+)(out) + ADP + phosphate + H(+)</text>
        <dbReference type="Rhea" id="RHEA:18105"/>
        <dbReference type="ChEBI" id="CHEBI:15377"/>
        <dbReference type="ChEBI" id="CHEBI:15378"/>
        <dbReference type="ChEBI" id="CHEBI:29108"/>
        <dbReference type="ChEBI" id="CHEBI:30616"/>
        <dbReference type="ChEBI" id="CHEBI:43474"/>
        <dbReference type="ChEBI" id="CHEBI:456216"/>
        <dbReference type="EC" id="7.2.2.10"/>
    </reaction>
</comment>
<dbReference type="GO" id="GO:0005388">
    <property type="term" value="F:P-type calcium transporter activity"/>
    <property type="evidence" value="ECO:0007669"/>
    <property type="project" value="UniProtKB-EC"/>
</dbReference>
<sequence length="1241" mass="135453">MDGGKLQTGDSTTIVHTINDNISITVTETVDINTGSTSTLVTDTLTPNRIELEVALSDGQTQYSNTSTTQLNPIDFQEDSISKDSPFAFTITQLSSLVDPKDIIRLKNLGGIDGIVKGLHTDLHAGISNDEIASLEPITLEEIFGKKQSDATNHTSPATLTTPFEQRISAFGVNVLPTRKPKSIFALMWIAMQDKILILLAIAAVISLGLGLYEDFGVKHPDGVQQPKVSWVEGVAIIVAIFIVIMVGSVNDWQKEKQFQKLNAKKEDRDVKVIRDGKEQLLSVHKILVGDLLQLEPGDIIAVDGVLVSGHNLKCDESAATGESDAIRKLKYDDCISDSDVKADPFIISGSKVIEGVGTYIVTTVGVNSYHGRTMMSLRTEPEDTPLQEKLNDLAEKIAKLGGAAALLMFVVLLIKYFVAFKDGVPAATTVVESLTRIVISTVTVVVVAVPEGLPLAVTLALAFATTRMLKDNNLVRVLSACETMGNATTICSDKTGTLTQNKMTVVAGTISQSVSFVKDPVAHSQSLKNRPPTLSIKQLENPMAITDLTRTLPKNVTRILEESIAINSTAFEGEIRNDGKITFVGSKTETALLELLIELGLKEYKKLREDAQIVQLFPFNSDRKAMGVVVKVSPTTWRFYVKGASEILVSKSRYIIDIESNTADPSSLSPYAKDLTQESLDMLKNMITYYAGQSLRTVAMCYRDFEEWPPANMNTASEDKAFEDLFKDVTLIGIVGIEDPLREGVREAVLNCKKAGVYVRMVTGDNVLTAKSIATQCGIYTGGKIMEGPVFRNLPPAERDAIIPNLQVLARSSPEDKRILVSRLKELGEVVAVTGDGTNDGPALKTADVGFSMGIAGTEVAKEASAIILMDDNFSSIVKAIMWGRSVNDAVKKFLQFQLTVNVTAVLLTFISAISSDEEKSVLKAVQLLWVNLIMDTFAALALATDPPTPELLNRKPEPRTAPLISFDMWKMIIGQSIVQLAVTLALLYKGGAWFNYGDDQLQTLIFNTFVFFQIFNEINCRRLDNKLNIFKGIWANQFFMFIFVLMVGGQVLIVSFGKTAFQVTSLNGVQWAISLGLGFISIPVGVIIRYIPNAPLLRLVSCLKIPGQKKGKPAKRSETFGLGKDEWNPAIANVREKLFVFKTIRGGRLRASRLHIGHDKERAAKRSDAFAAAAMVPSLVATSVGAGWSPNATNRSSRHQSIMQLDLGHTLAEIQRMSTSSSTVTENIEMQRNSNLICD</sequence>
<protein>
    <recommendedName>
        <fullName evidence="17">Calcium-transporting ATPase</fullName>
        <ecNumber evidence="17">7.2.2.10</ecNumber>
    </recommendedName>
</protein>
<keyword evidence="13 17" id="KW-0406">Ion transport</keyword>
<evidence type="ECO:0000256" key="2">
    <source>
        <dbReference type="ARBA" id="ARBA00022448"/>
    </source>
</evidence>
<evidence type="ECO:0000256" key="14">
    <source>
        <dbReference type="ARBA" id="ARBA00023136"/>
    </source>
</evidence>
<dbReference type="EC" id="7.2.2.10" evidence="17"/>
<proteinExistence type="inferred from homology"/>
<evidence type="ECO:0000313" key="20">
    <source>
        <dbReference type="Proteomes" id="UP000789739"/>
    </source>
</evidence>
<dbReference type="GO" id="GO:0006874">
    <property type="term" value="P:intracellular calcium ion homeostasis"/>
    <property type="evidence" value="ECO:0007669"/>
    <property type="project" value="TreeGrafter"/>
</dbReference>
<feature type="transmembrane region" description="Helical" evidence="17">
    <location>
        <begin position="966"/>
        <end position="990"/>
    </location>
</feature>
<dbReference type="Pfam" id="PF00689">
    <property type="entry name" value="Cation_ATPase_C"/>
    <property type="match status" value="1"/>
</dbReference>
<dbReference type="Pfam" id="PF00690">
    <property type="entry name" value="Cation_ATPase_N"/>
    <property type="match status" value="1"/>
</dbReference>
<dbReference type="Gene3D" id="3.40.1110.10">
    <property type="entry name" value="Calcium-transporting ATPase, cytoplasmic domain N"/>
    <property type="match status" value="1"/>
</dbReference>
<evidence type="ECO:0000256" key="7">
    <source>
        <dbReference type="ARBA" id="ARBA00022741"/>
    </source>
</evidence>
<dbReference type="SFLD" id="SFLDG00002">
    <property type="entry name" value="C1.7:_P-type_atpase_like"/>
    <property type="match status" value="1"/>
</dbReference>
<evidence type="ECO:0000256" key="10">
    <source>
        <dbReference type="ARBA" id="ARBA00022842"/>
    </source>
</evidence>
<dbReference type="Gene3D" id="1.20.1110.10">
    <property type="entry name" value="Calcium-transporting ATPase, transmembrane domain"/>
    <property type="match status" value="1"/>
</dbReference>
<dbReference type="InterPro" id="IPR044492">
    <property type="entry name" value="P_typ_ATPase_HD_dom"/>
</dbReference>
<dbReference type="PRINTS" id="PR00119">
    <property type="entry name" value="CATATPASE"/>
</dbReference>
<comment type="function">
    <text evidence="17">Catalyzes the hydrolysis of ATP coupled with the transport of calcium.</text>
</comment>
<dbReference type="InterPro" id="IPR036412">
    <property type="entry name" value="HAD-like_sf"/>
</dbReference>
<keyword evidence="12 17" id="KW-1133">Transmembrane helix</keyword>
<keyword evidence="10" id="KW-0460">Magnesium</keyword>
<dbReference type="InterPro" id="IPR004014">
    <property type="entry name" value="ATPase_P-typ_cation-transptr_N"/>
</dbReference>
<evidence type="ECO:0000256" key="6">
    <source>
        <dbReference type="ARBA" id="ARBA00022723"/>
    </source>
</evidence>
<feature type="transmembrane region" description="Helical" evidence="17">
    <location>
        <begin position="1071"/>
        <end position="1093"/>
    </location>
</feature>
<evidence type="ECO:0000256" key="12">
    <source>
        <dbReference type="ARBA" id="ARBA00022989"/>
    </source>
</evidence>
<dbReference type="SUPFAM" id="SSF81665">
    <property type="entry name" value="Calcium ATPase, transmembrane domain M"/>
    <property type="match status" value="1"/>
</dbReference>